<gene>
    <name evidence="1" type="ORF">PsorP6_003694</name>
</gene>
<accession>A0ACC0VRY7</accession>
<dbReference type="EMBL" id="CM047587">
    <property type="protein sequence ID" value="KAI9908493.1"/>
    <property type="molecule type" value="Genomic_DNA"/>
</dbReference>
<sequence>MGVVMGVQKFQTSLPEKMWAEPDASLFGVRGHNYLSDKKKIPSAPAMFHTVGADLMSFENASER</sequence>
<evidence type="ECO:0000313" key="1">
    <source>
        <dbReference type="EMBL" id="KAI9908493.1"/>
    </source>
</evidence>
<organism evidence="1 2">
    <name type="scientific">Peronosclerospora sorghi</name>
    <dbReference type="NCBI Taxonomy" id="230839"/>
    <lineage>
        <taxon>Eukaryota</taxon>
        <taxon>Sar</taxon>
        <taxon>Stramenopiles</taxon>
        <taxon>Oomycota</taxon>
        <taxon>Peronosporomycetes</taxon>
        <taxon>Peronosporales</taxon>
        <taxon>Peronosporaceae</taxon>
        <taxon>Peronosclerospora</taxon>
    </lineage>
</organism>
<dbReference type="Proteomes" id="UP001163321">
    <property type="component" value="Chromosome 8"/>
</dbReference>
<reference evidence="1 2" key="1">
    <citation type="journal article" date="2022" name="bioRxiv">
        <title>The genome of the oomycete Peronosclerospora sorghi, a cosmopolitan pathogen of maize and sorghum, is inflated with dispersed pseudogenes.</title>
        <authorList>
            <person name="Fletcher K."/>
            <person name="Martin F."/>
            <person name="Isakeit T."/>
            <person name="Cavanaugh K."/>
            <person name="Magill C."/>
            <person name="Michelmore R."/>
        </authorList>
    </citation>
    <scope>NUCLEOTIDE SEQUENCE [LARGE SCALE GENOMIC DNA]</scope>
    <source>
        <strain evidence="1">P6</strain>
    </source>
</reference>
<proteinExistence type="predicted"/>
<name>A0ACC0VRY7_9STRA</name>
<comment type="caution">
    <text evidence="1">The sequence shown here is derived from an EMBL/GenBank/DDBJ whole genome shotgun (WGS) entry which is preliminary data.</text>
</comment>
<evidence type="ECO:0000313" key="2">
    <source>
        <dbReference type="Proteomes" id="UP001163321"/>
    </source>
</evidence>
<protein>
    <submittedName>
        <fullName evidence="1">Uncharacterized protein</fullName>
    </submittedName>
</protein>
<keyword evidence="2" id="KW-1185">Reference proteome</keyword>